<dbReference type="Proteomes" id="UP001176517">
    <property type="component" value="Unassembled WGS sequence"/>
</dbReference>
<dbReference type="EMBL" id="JAPDMZ010000027">
    <property type="protein sequence ID" value="KAK0555445.1"/>
    <property type="molecule type" value="Genomic_DNA"/>
</dbReference>
<keyword evidence="3" id="KW-1185">Reference proteome</keyword>
<name>A0AAN6GVH1_9BASI</name>
<organism evidence="2 3">
    <name type="scientific">Tilletia horrida</name>
    <dbReference type="NCBI Taxonomy" id="155126"/>
    <lineage>
        <taxon>Eukaryota</taxon>
        <taxon>Fungi</taxon>
        <taxon>Dikarya</taxon>
        <taxon>Basidiomycota</taxon>
        <taxon>Ustilaginomycotina</taxon>
        <taxon>Exobasidiomycetes</taxon>
        <taxon>Tilletiales</taxon>
        <taxon>Tilletiaceae</taxon>
        <taxon>Tilletia</taxon>
    </lineage>
</organism>
<evidence type="ECO:0000313" key="3">
    <source>
        <dbReference type="Proteomes" id="UP001176517"/>
    </source>
</evidence>
<feature type="chain" id="PRO_5042995612" description="Dickkopf N-terminal cysteine-rich domain-containing protein" evidence="1">
    <location>
        <begin position="31"/>
        <end position="101"/>
    </location>
</feature>
<protein>
    <recommendedName>
        <fullName evidence="4">Dickkopf N-terminal cysteine-rich domain-containing protein</fullName>
    </recommendedName>
</protein>
<dbReference type="AlphaFoldDB" id="A0AAN6GVH1"/>
<proteinExistence type="predicted"/>
<comment type="caution">
    <text evidence="2">The sequence shown here is derived from an EMBL/GenBank/DDBJ whole genome shotgun (WGS) entry which is preliminary data.</text>
</comment>
<evidence type="ECO:0000313" key="2">
    <source>
        <dbReference type="EMBL" id="KAK0555445.1"/>
    </source>
</evidence>
<sequence>MLSMHYHRDVTLALTTALLGFLMASTSVLSTPVGSGASGEGLTTAYEPCKSSSECYSNLCQANVCQPVPLGATCRDDRDCEYLQQCSYGYTCAEPYYDGGY</sequence>
<keyword evidence="1" id="KW-0732">Signal</keyword>
<reference evidence="2" key="1">
    <citation type="journal article" date="2023" name="PhytoFront">
        <title>Draft Genome Resources of Seven Strains of Tilletia horrida, Causal Agent of Kernel Smut of Rice.</title>
        <authorList>
            <person name="Khanal S."/>
            <person name="Antony Babu S."/>
            <person name="Zhou X.G."/>
        </authorList>
    </citation>
    <scope>NUCLEOTIDE SEQUENCE</scope>
    <source>
        <strain evidence="2">TX6</strain>
    </source>
</reference>
<evidence type="ECO:0000256" key="1">
    <source>
        <dbReference type="SAM" id="SignalP"/>
    </source>
</evidence>
<gene>
    <name evidence="2" type="ORF">OC846_001704</name>
</gene>
<feature type="signal peptide" evidence="1">
    <location>
        <begin position="1"/>
        <end position="30"/>
    </location>
</feature>
<evidence type="ECO:0008006" key="4">
    <source>
        <dbReference type="Google" id="ProtNLM"/>
    </source>
</evidence>
<accession>A0AAN6GVH1</accession>